<dbReference type="Proteomes" id="UP000295304">
    <property type="component" value="Unassembled WGS sequence"/>
</dbReference>
<feature type="chain" id="PRO_5021055805" description="Outer membrane protein assembly factor BamA" evidence="8">
    <location>
        <begin position="27"/>
        <end position="766"/>
    </location>
</feature>
<evidence type="ECO:0000256" key="9">
    <source>
        <dbReference type="NCBIfam" id="TIGR03303"/>
    </source>
</evidence>
<evidence type="ECO:0000259" key="10">
    <source>
        <dbReference type="PROSITE" id="PS51779"/>
    </source>
</evidence>
<feature type="domain" description="POTRA" evidence="10">
    <location>
        <begin position="359"/>
        <end position="432"/>
    </location>
</feature>
<dbReference type="PROSITE" id="PS51779">
    <property type="entry name" value="POTRA"/>
    <property type="match status" value="4"/>
</dbReference>
<protein>
    <recommendedName>
        <fullName evidence="8 9">Outer membrane protein assembly factor BamA</fullName>
    </recommendedName>
</protein>
<evidence type="ECO:0000256" key="1">
    <source>
        <dbReference type="ARBA" id="ARBA00004370"/>
    </source>
</evidence>
<proteinExistence type="inferred from homology"/>
<gene>
    <name evidence="8" type="primary">bamA</name>
    <name evidence="11" type="ORF">EDD55_102203</name>
</gene>
<feature type="domain" description="POTRA" evidence="10">
    <location>
        <begin position="106"/>
        <end position="183"/>
    </location>
</feature>
<keyword evidence="3 8" id="KW-0812">Transmembrane</keyword>
<comment type="subunit">
    <text evidence="8">Part of the Bam complex.</text>
</comment>
<evidence type="ECO:0000256" key="3">
    <source>
        <dbReference type="ARBA" id="ARBA00022692"/>
    </source>
</evidence>
<dbReference type="InterPro" id="IPR000184">
    <property type="entry name" value="Bac_surfAg_D15"/>
</dbReference>
<dbReference type="GO" id="GO:0043165">
    <property type="term" value="P:Gram-negative-bacterium-type cell outer membrane assembly"/>
    <property type="evidence" value="ECO:0007669"/>
    <property type="project" value="UniProtKB-UniRule"/>
</dbReference>
<name>A0A4V2UP13_9PROT</name>
<keyword evidence="12" id="KW-1185">Reference proteome</keyword>
<organism evidence="11 12">
    <name type="scientific">Varunaivibrio sulfuroxidans</name>
    <dbReference type="NCBI Taxonomy" id="1773489"/>
    <lineage>
        <taxon>Bacteria</taxon>
        <taxon>Pseudomonadati</taxon>
        <taxon>Pseudomonadota</taxon>
        <taxon>Alphaproteobacteria</taxon>
        <taxon>Rhodospirillales</taxon>
        <taxon>Magnetovibrionaceae</taxon>
        <taxon>Varunaivibrio</taxon>
    </lineage>
</organism>
<dbReference type="Gene3D" id="3.10.20.310">
    <property type="entry name" value="membrane protein fhac"/>
    <property type="match status" value="5"/>
</dbReference>
<dbReference type="AlphaFoldDB" id="A0A4V2UP13"/>
<keyword evidence="7 8" id="KW-0998">Cell outer membrane</keyword>
<evidence type="ECO:0000256" key="4">
    <source>
        <dbReference type="ARBA" id="ARBA00022729"/>
    </source>
</evidence>
<accession>A0A4V2UP13</accession>
<reference evidence="11 12" key="1">
    <citation type="submission" date="2019-03" db="EMBL/GenBank/DDBJ databases">
        <title>Genomic Encyclopedia of Type Strains, Phase IV (KMG-IV): sequencing the most valuable type-strain genomes for metagenomic binning, comparative biology and taxonomic classification.</title>
        <authorList>
            <person name="Goeker M."/>
        </authorList>
    </citation>
    <scope>NUCLEOTIDE SEQUENCE [LARGE SCALE GENOMIC DNA]</scope>
    <source>
        <strain evidence="11 12">DSM 101688</strain>
    </source>
</reference>
<dbReference type="NCBIfam" id="TIGR03303">
    <property type="entry name" value="OM_YaeT"/>
    <property type="match status" value="1"/>
</dbReference>
<dbReference type="HAMAP" id="MF_01430">
    <property type="entry name" value="OM_assembly_BamA"/>
    <property type="match status" value="1"/>
</dbReference>
<dbReference type="InterPro" id="IPR034746">
    <property type="entry name" value="POTRA"/>
</dbReference>
<comment type="caution">
    <text evidence="11">The sequence shown here is derived from an EMBL/GenBank/DDBJ whole genome shotgun (WGS) entry which is preliminary data.</text>
</comment>
<dbReference type="Pfam" id="PF07244">
    <property type="entry name" value="POTRA"/>
    <property type="match status" value="5"/>
</dbReference>
<evidence type="ECO:0000313" key="12">
    <source>
        <dbReference type="Proteomes" id="UP000295304"/>
    </source>
</evidence>
<feature type="domain" description="POTRA" evidence="10">
    <location>
        <begin position="38"/>
        <end position="105"/>
    </location>
</feature>
<feature type="signal peptide" evidence="8">
    <location>
        <begin position="1"/>
        <end position="26"/>
    </location>
</feature>
<dbReference type="PANTHER" id="PTHR12815:SF23">
    <property type="entry name" value="OUTER MEMBRANE PROTEIN ASSEMBLY FACTOR BAMA"/>
    <property type="match status" value="1"/>
</dbReference>
<dbReference type="Pfam" id="PF01103">
    <property type="entry name" value="Omp85"/>
    <property type="match status" value="1"/>
</dbReference>
<feature type="domain" description="POTRA" evidence="10">
    <location>
        <begin position="186"/>
        <end position="274"/>
    </location>
</feature>
<keyword evidence="6 8" id="KW-0472">Membrane</keyword>
<dbReference type="EMBL" id="SLZW01000002">
    <property type="protein sequence ID" value="TCS64161.1"/>
    <property type="molecule type" value="Genomic_DNA"/>
</dbReference>
<dbReference type="InterPro" id="IPR039910">
    <property type="entry name" value="D15-like"/>
</dbReference>
<dbReference type="GO" id="GO:0009279">
    <property type="term" value="C:cell outer membrane"/>
    <property type="evidence" value="ECO:0007669"/>
    <property type="project" value="UniProtKB-SubCell"/>
</dbReference>
<dbReference type="PIRSF" id="PIRSF006076">
    <property type="entry name" value="OM_assembly_OMP85"/>
    <property type="match status" value="1"/>
</dbReference>
<evidence type="ECO:0000313" key="11">
    <source>
        <dbReference type="EMBL" id="TCS64161.1"/>
    </source>
</evidence>
<dbReference type="GO" id="GO:0051205">
    <property type="term" value="P:protein insertion into membrane"/>
    <property type="evidence" value="ECO:0007669"/>
    <property type="project" value="UniProtKB-UniRule"/>
</dbReference>
<dbReference type="PANTHER" id="PTHR12815">
    <property type="entry name" value="SORTING AND ASSEMBLY MACHINERY SAMM50 PROTEIN FAMILY MEMBER"/>
    <property type="match status" value="1"/>
</dbReference>
<keyword evidence="5 8" id="KW-0677">Repeat</keyword>
<dbReference type="Gene3D" id="2.40.160.50">
    <property type="entry name" value="membrane protein fhac: a member of the omp85/tpsb transporter family"/>
    <property type="match status" value="1"/>
</dbReference>
<dbReference type="InterPro" id="IPR023707">
    <property type="entry name" value="OM_assembly_BamA"/>
</dbReference>
<evidence type="ECO:0000256" key="6">
    <source>
        <dbReference type="ARBA" id="ARBA00023136"/>
    </source>
</evidence>
<dbReference type="InterPro" id="IPR010827">
    <property type="entry name" value="BamA/TamA_POTRA"/>
</dbReference>
<comment type="function">
    <text evidence="8">Part of the outer membrane protein assembly complex, which is involved in assembly and insertion of beta-barrel proteins into the outer membrane.</text>
</comment>
<keyword evidence="4 8" id="KW-0732">Signal</keyword>
<comment type="similarity">
    <text evidence="8">Belongs to the BamA family.</text>
</comment>
<evidence type="ECO:0000256" key="2">
    <source>
        <dbReference type="ARBA" id="ARBA00022452"/>
    </source>
</evidence>
<evidence type="ECO:0000256" key="8">
    <source>
        <dbReference type="HAMAP-Rule" id="MF_01430"/>
    </source>
</evidence>
<evidence type="ECO:0000256" key="7">
    <source>
        <dbReference type="ARBA" id="ARBA00023237"/>
    </source>
</evidence>
<keyword evidence="2 8" id="KW-1134">Transmembrane beta strand</keyword>
<comment type="subcellular location">
    <subcellularLocation>
        <location evidence="8">Cell outer membrane</location>
    </subcellularLocation>
    <subcellularLocation>
        <location evidence="1">Membrane</location>
    </subcellularLocation>
</comment>
<evidence type="ECO:0000256" key="5">
    <source>
        <dbReference type="ARBA" id="ARBA00022737"/>
    </source>
</evidence>
<sequence precursor="true">MLVLARFFLFLTVVAGGFLFASPGLAQTSPQTGVQTGGVVREIRVEGARRVEPGTVRSYLLIHKGDAFDPERIDKSLKSLFATGLFADVTIRRDGDVLVVDVVENPVINEIAFEGNKRIKTADLKAEISLRPRVIYTRTKVQNDVERILTLYRRSGRFAATVEPKVIQLDQNRINLVYEIHEGDVTRVQNIRFVGNHAFTDSDLRDVIRTKETRWYRFLSSDDTYDPDRLTYDRELLRRFYLKNGYADFRVSSSVAELTPDHKAFFITYTVDEGPRYRVGNVKVAVKLRNLTSATLMRENTLKRGDWYNADAVDKSVEKMTAQVGNLGYAFVDIRPRINRDRKKHVIDITYQVDEGPRVFVERINISGNVRTLDRVIRREFRLVEGDAFDAAKLRRSKKRIQDLDFFKKVDVEQVPGSAPDKTVINVKVKEKSTGALSLTAGYSTTNGALVGASIRERNLLGTGRSLSLSTQIAQSQSTVNLSFTEPYFLGRDISAGFDIFHTASNRQSTSSFNSKSTGFALRAHYPLTDTLTQGWRYTLRSNQVDSVKDTASTFIKAQAGKRMLSEVTHTLGYDTRDDKRNPTEGVFAQLTTDLAGLGGDSKYFRNRIDGSTYYQYADGWVAHLRGATGYVMPLSGNVTILDRFFLGGDDLRGFASSGVGPRDRVSGDALGGQWFYSGSLETSFPIGLPKELGVAGHVFTDFGSIGKIVPSSSEVQNTGSLRASAGFGLSWSSPIGPIGVDFAWPVLHEKYDKSEVMRVNIGTRF</sequence>